<dbReference type="GO" id="GO:0016628">
    <property type="term" value="F:oxidoreductase activity, acting on the CH-CH group of donors, NAD or NADP as acceptor"/>
    <property type="evidence" value="ECO:0007669"/>
    <property type="project" value="InterPro"/>
</dbReference>
<dbReference type="SUPFAM" id="SSF50129">
    <property type="entry name" value="GroES-like"/>
    <property type="match status" value="1"/>
</dbReference>
<dbReference type="Pfam" id="PF16884">
    <property type="entry name" value="ADH_N_2"/>
    <property type="match status" value="1"/>
</dbReference>
<dbReference type="Proteomes" id="UP000317496">
    <property type="component" value="Chromosome"/>
</dbReference>
<dbReference type="Gene3D" id="3.40.50.720">
    <property type="entry name" value="NAD(P)-binding Rossmann-like Domain"/>
    <property type="match status" value="1"/>
</dbReference>
<dbReference type="InterPro" id="IPR011032">
    <property type="entry name" value="GroES-like_sf"/>
</dbReference>
<reference evidence="3 4" key="1">
    <citation type="submission" date="2019-07" db="EMBL/GenBank/DDBJ databases">
        <title>Genome sequencing for Ferrovibrio sp. K5.</title>
        <authorList>
            <person name="Park S.-J."/>
        </authorList>
    </citation>
    <scope>NUCLEOTIDE SEQUENCE [LARGE SCALE GENOMIC DNA]</scope>
    <source>
        <strain evidence="3 4">K5</strain>
    </source>
</reference>
<dbReference type="InterPro" id="IPR041694">
    <property type="entry name" value="ADH_N_2"/>
</dbReference>
<sequence length="337" mass="36289">MMNRQWVLDHYPDGPATLDTWRLIETPIPELGPRQILVRVQWLSLDPYMRGRISPAQNYTAGVKPGGAMHGGGVGEVIASSHPDWAVGDLVETMAMNWQEYAVVTPDLPGAARANRVPKDVPPQACLSWLGMPGLTAYVGLLEIGRPKPGETVVVSAASGAVGQVAGQIAKLMGARVVAIAGSDDKLAHCLGLGMDAGINYRTTKDLDAAIAAACPDGVDVFFDNTGGPIHDAVLANLAVRARVIICGRIAVVDKTPAEDIGLRASARLIVTRATIQGLVVFDWWHLRDEAFKHLAAWHRSGHIRFREDVLDGLERMPEAFLRMMAGGNHGKQLVRL</sequence>
<dbReference type="InterPro" id="IPR036291">
    <property type="entry name" value="NAD(P)-bd_dom_sf"/>
</dbReference>
<dbReference type="InterPro" id="IPR020843">
    <property type="entry name" value="ER"/>
</dbReference>
<evidence type="ECO:0000313" key="3">
    <source>
        <dbReference type="EMBL" id="QDO99619.1"/>
    </source>
</evidence>
<dbReference type="SMART" id="SM00829">
    <property type="entry name" value="PKS_ER"/>
    <property type="match status" value="1"/>
</dbReference>
<feature type="domain" description="Enoyl reductase (ER)" evidence="2">
    <location>
        <begin position="16"/>
        <end position="335"/>
    </location>
</feature>
<keyword evidence="1" id="KW-0560">Oxidoreductase</keyword>
<dbReference type="CDD" id="cd05288">
    <property type="entry name" value="PGDH"/>
    <property type="match status" value="1"/>
</dbReference>
<name>A0A516H790_9PROT</name>
<dbReference type="Gene3D" id="3.90.180.10">
    <property type="entry name" value="Medium-chain alcohol dehydrogenases, catalytic domain"/>
    <property type="match status" value="1"/>
</dbReference>
<dbReference type="KEGG" id="fer:FNB15_03495"/>
<dbReference type="InterPro" id="IPR013149">
    <property type="entry name" value="ADH-like_C"/>
</dbReference>
<evidence type="ECO:0000259" key="2">
    <source>
        <dbReference type="SMART" id="SM00829"/>
    </source>
</evidence>
<dbReference type="SUPFAM" id="SSF51735">
    <property type="entry name" value="NAD(P)-binding Rossmann-fold domains"/>
    <property type="match status" value="1"/>
</dbReference>
<dbReference type="EMBL" id="CP041636">
    <property type="protein sequence ID" value="QDO99619.1"/>
    <property type="molecule type" value="Genomic_DNA"/>
</dbReference>
<organism evidence="3 4">
    <name type="scientific">Ferrovibrio terrae</name>
    <dbReference type="NCBI Taxonomy" id="2594003"/>
    <lineage>
        <taxon>Bacteria</taxon>
        <taxon>Pseudomonadati</taxon>
        <taxon>Pseudomonadota</taxon>
        <taxon>Alphaproteobacteria</taxon>
        <taxon>Rhodospirillales</taxon>
        <taxon>Rhodospirillaceae</taxon>
        <taxon>Ferrovibrio</taxon>
    </lineage>
</organism>
<accession>A0A516H790</accession>
<keyword evidence="4" id="KW-1185">Reference proteome</keyword>
<gene>
    <name evidence="3" type="ORF">FNB15_03495</name>
</gene>
<dbReference type="Pfam" id="PF00107">
    <property type="entry name" value="ADH_zinc_N"/>
    <property type="match status" value="1"/>
</dbReference>
<evidence type="ECO:0000313" key="4">
    <source>
        <dbReference type="Proteomes" id="UP000317496"/>
    </source>
</evidence>
<dbReference type="InterPro" id="IPR045010">
    <property type="entry name" value="MDR_fam"/>
</dbReference>
<dbReference type="FunFam" id="3.40.50.720:FF:000121">
    <property type="entry name" value="Prostaglandin reductase 2"/>
    <property type="match status" value="1"/>
</dbReference>
<dbReference type="PANTHER" id="PTHR43205">
    <property type="entry name" value="PROSTAGLANDIN REDUCTASE"/>
    <property type="match status" value="1"/>
</dbReference>
<dbReference type="PANTHER" id="PTHR43205:SF7">
    <property type="entry name" value="PROSTAGLANDIN REDUCTASE 1"/>
    <property type="match status" value="1"/>
</dbReference>
<evidence type="ECO:0000256" key="1">
    <source>
        <dbReference type="ARBA" id="ARBA00023002"/>
    </source>
</evidence>
<proteinExistence type="predicted"/>
<dbReference type="AlphaFoldDB" id="A0A516H790"/>
<dbReference type="OrthoDB" id="9805663at2"/>
<protein>
    <submittedName>
        <fullName evidence="3">NADP-dependent oxidoreductase</fullName>
    </submittedName>
</protein>